<dbReference type="OrthoDB" id="6157808at2"/>
<gene>
    <name evidence="1" type="ORF">FXN63_19770</name>
</gene>
<accession>A0A5C0B1S0</accession>
<protein>
    <submittedName>
        <fullName evidence="1">Uncharacterized protein</fullName>
    </submittedName>
</protein>
<proteinExistence type="predicted"/>
<keyword evidence="2" id="KW-1185">Reference proteome</keyword>
<dbReference type="EMBL" id="CP043046">
    <property type="protein sequence ID" value="QEI07824.1"/>
    <property type="molecule type" value="Genomic_DNA"/>
</dbReference>
<dbReference type="AlphaFoldDB" id="A0A5C0B1S0"/>
<reference evidence="1 2" key="1">
    <citation type="submission" date="2019-08" db="EMBL/GenBank/DDBJ databases">
        <title>Amphibian skin-associated Pigmentiphaga: genome sequence and occurrence across geography and hosts.</title>
        <authorList>
            <person name="Bletz M.C."/>
            <person name="Bunk B."/>
            <person name="Sproeer C."/>
            <person name="Biwer P."/>
            <person name="Reiter S."/>
            <person name="Rabemananjara F.C.E."/>
            <person name="Schulz S."/>
            <person name="Overmann J."/>
            <person name="Vences M."/>
        </authorList>
    </citation>
    <scope>NUCLEOTIDE SEQUENCE [LARGE SCALE GENOMIC DNA]</scope>
    <source>
        <strain evidence="1 2">Mada1488</strain>
    </source>
</reference>
<dbReference type="Proteomes" id="UP000325161">
    <property type="component" value="Chromosome"/>
</dbReference>
<evidence type="ECO:0000313" key="2">
    <source>
        <dbReference type="Proteomes" id="UP000325161"/>
    </source>
</evidence>
<sequence>MPNLRLVHDNAADRAVITASSTAGASIAVHMQTDIKGSVHRASGSAVTYTLMWPNLESVGAISLPATNLSPMATIRARLYDADTAGELLVDTGLVYACPGALLELWDWTEPLNANAFAYGGASKTAVWFEHVAARRVEIELSDPENPAGYIDCARIVAGAYWEPEHNASYGLAVNIADMSTSDRADSGDLRTDRGPQYDEMELDLEWLDARDRARVMQIMRGTSGGRKVFVSVFPGDTDALLEQDHMIYGGLAAGGVIAARTLSYSKKISIQGW</sequence>
<name>A0A5C0B1S0_9BURK</name>
<organism evidence="1 2">
    <name type="scientific">Pigmentiphaga aceris</name>
    <dbReference type="NCBI Taxonomy" id="1940612"/>
    <lineage>
        <taxon>Bacteria</taxon>
        <taxon>Pseudomonadati</taxon>
        <taxon>Pseudomonadota</taxon>
        <taxon>Betaproteobacteria</taxon>
        <taxon>Burkholderiales</taxon>
        <taxon>Alcaligenaceae</taxon>
        <taxon>Pigmentiphaga</taxon>
    </lineage>
</organism>
<dbReference type="KEGG" id="pacr:FXN63_19770"/>
<dbReference type="RefSeq" id="WP_148816871.1">
    <property type="nucleotide sequence ID" value="NZ_CP043046.1"/>
</dbReference>
<evidence type="ECO:0000313" key="1">
    <source>
        <dbReference type="EMBL" id="QEI07824.1"/>
    </source>
</evidence>